<sequence>PTFNVTNRDLVLNSVRGDFGSRISGSKLLGGPISASGHHGAVVGRQDNIQQGGMYPKVSSKGLQILG</sequence>
<name>A0ACA9R0J4_9GLOM</name>
<feature type="non-terminal residue" evidence="1">
    <location>
        <position position="1"/>
    </location>
</feature>
<dbReference type="Proteomes" id="UP000789525">
    <property type="component" value="Unassembled WGS sequence"/>
</dbReference>
<reference evidence="1" key="1">
    <citation type="submission" date="2021-06" db="EMBL/GenBank/DDBJ databases">
        <authorList>
            <person name="Kallberg Y."/>
            <person name="Tangrot J."/>
            <person name="Rosling A."/>
        </authorList>
    </citation>
    <scope>NUCLEOTIDE SEQUENCE</scope>
    <source>
        <strain evidence="1">CL356</strain>
    </source>
</reference>
<comment type="caution">
    <text evidence="1">The sequence shown here is derived from an EMBL/GenBank/DDBJ whole genome shotgun (WGS) entry which is preliminary data.</text>
</comment>
<evidence type="ECO:0000313" key="2">
    <source>
        <dbReference type="Proteomes" id="UP000789525"/>
    </source>
</evidence>
<gene>
    <name evidence="1" type="ORF">ACOLOM_LOCUS13831</name>
</gene>
<protein>
    <submittedName>
        <fullName evidence="1">2077_t:CDS:1</fullName>
    </submittedName>
</protein>
<keyword evidence="2" id="KW-1185">Reference proteome</keyword>
<organism evidence="1 2">
    <name type="scientific">Acaulospora colombiana</name>
    <dbReference type="NCBI Taxonomy" id="27376"/>
    <lineage>
        <taxon>Eukaryota</taxon>
        <taxon>Fungi</taxon>
        <taxon>Fungi incertae sedis</taxon>
        <taxon>Mucoromycota</taxon>
        <taxon>Glomeromycotina</taxon>
        <taxon>Glomeromycetes</taxon>
        <taxon>Diversisporales</taxon>
        <taxon>Acaulosporaceae</taxon>
        <taxon>Acaulospora</taxon>
    </lineage>
</organism>
<accession>A0ACA9R0J4</accession>
<evidence type="ECO:0000313" key="1">
    <source>
        <dbReference type="EMBL" id="CAG8771577.1"/>
    </source>
</evidence>
<dbReference type="EMBL" id="CAJVPT010065246">
    <property type="protein sequence ID" value="CAG8771577.1"/>
    <property type="molecule type" value="Genomic_DNA"/>
</dbReference>
<proteinExistence type="predicted"/>